<dbReference type="CDD" id="cd00829">
    <property type="entry name" value="SCP-x_thiolase"/>
    <property type="match status" value="1"/>
</dbReference>
<gene>
    <name evidence="2" type="ORF">FKG94_12555</name>
</gene>
<dbReference type="InterPro" id="IPR055140">
    <property type="entry name" value="Thiolase_C_2"/>
</dbReference>
<feature type="domain" description="Thiolase C-terminal" evidence="1">
    <location>
        <begin position="266"/>
        <end position="371"/>
    </location>
</feature>
<dbReference type="InterPro" id="IPR016039">
    <property type="entry name" value="Thiolase-like"/>
</dbReference>
<dbReference type="Pfam" id="PF22691">
    <property type="entry name" value="Thiolase_C_1"/>
    <property type="match status" value="1"/>
</dbReference>
<dbReference type="RefSeq" id="WP_142904679.1">
    <property type="nucleotide sequence ID" value="NZ_ML660093.1"/>
</dbReference>
<proteinExistence type="predicted"/>
<evidence type="ECO:0000313" key="3">
    <source>
        <dbReference type="Proteomes" id="UP000319732"/>
    </source>
</evidence>
<evidence type="ECO:0000313" key="2">
    <source>
        <dbReference type="EMBL" id="TQV78844.1"/>
    </source>
</evidence>
<name>A0A545TNQ0_9GAMM</name>
<keyword evidence="3" id="KW-1185">Reference proteome</keyword>
<protein>
    <submittedName>
        <fullName evidence="2">Thiolase family protein</fullName>
    </submittedName>
</protein>
<sequence length="389" mass="41384">MIPNDYRGVALIAPVTVPYVRFSEHGAARFIGRALAGLVRQSGIAKQQIDGLCISSFTLEPDSVVSLTEHFGLAPRWLEQLPFGGASGVIGLRRAARAIQCGDADIIACIGGDTAQPGRFTATVADFSEFSKQAVHPYGGAGPNAPFSLITQRYMDTFGATREDFGRICIAQRYNANHNPDALLGHKPLNMAGYLNARPIAGPLHLYDCVMPCAGADGFLVTSVERARDLQLPYVSILAADERHNAFSEDPVQVRGGWLLFQESLYRRAGLGPGDIDVLQTYDDYPVICMLQLEGLGFCEPGTAPAFVRATPLTFDGGGLPHNTNGGQLSVGQAGCGYLGVVETLRQLNRSAGAHQVPGARIGMVSGYGMVNYDRGLCAAAAILARGDL</sequence>
<dbReference type="Gene3D" id="3.40.47.10">
    <property type="match status" value="1"/>
</dbReference>
<evidence type="ECO:0000259" key="1">
    <source>
        <dbReference type="Pfam" id="PF22691"/>
    </source>
</evidence>
<organism evidence="2 3">
    <name type="scientific">Exilibacterium tricleocarpae</name>
    <dbReference type="NCBI Taxonomy" id="2591008"/>
    <lineage>
        <taxon>Bacteria</taxon>
        <taxon>Pseudomonadati</taxon>
        <taxon>Pseudomonadota</taxon>
        <taxon>Gammaproteobacteria</taxon>
        <taxon>Cellvibrionales</taxon>
        <taxon>Cellvibrionaceae</taxon>
        <taxon>Exilibacterium</taxon>
    </lineage>
</organism>
<dbReference type="AlphaFoldDB" id="A0A545TNQ0"/>
<dbReference type="OrthoDB" id="7053663at2"/>
<dbReference type="PANTHER" id="PTHR42870:SF1">
    <property type="entry name" value="NON-SPECIFIC LIPID-TRANSFER PROTEIN-LIKE 2"/>
    <property type="match status" value="1"/>
</dbReference>
<dbReference type="EMBL" id="VHSG01000012">
    <property type="protein sequence ID" value="TQV78844.1"/>
    <property type="molecule type" value="Genomic_DNA"/>
</dbReference>
<dbReference type="PANTHER" id="PTHR42870">
    <property type="entry name" value="ACETYL-COA C-ACETYLTRANSFERASE"/>
    <property type="match status" value="1"/>
</dbReference>
<dbReference type="GO" id="GO:0016746">
    <property type="term" value="F:acyltransferase activity"/>
    <property type="evidence" value="ECO:0007669"/>
    <property type="project" value="InterPro"/>
</dbReference>
<reference evidence="2 3" key="1">
    <citation type="submission" date="2019-06" db="EMBL/GenBank/DDBJ databases">
        <title>Whole genome sequence for Cellvibrionaceae sp. R142.</title>
        <authorList>
            <person name="Wang G."/>
        </authorList>
    </citation>
    <scope>NUCLEOTIDE SEQUENCE [LARGE SCALE GENOMIC DNA]</scope>
    <source>
        <strain evidence="2 3">R142</strain>
    </source>
</reference>
<comment type="caution">
    <text evidence="2">The sequence shown here is derived from an EMBL/GenBank/DDBJ whole genome shotgun (WGS) entry which is preliminary data.</text>
</comment>
<dbReference type="Proteomes" id="UP000319732">
    <property type="component" value="Unassembled WGS sequence"/>
</dbReference>
<dbReference type="SUPFAM" id="SSF53901">
    <property type="entry name" value="Thiolase-like"/>
    <property type="match status" value="2"/>
</dbReference>
<accession>A0A545TNQ0</accession>